<dbReference type="Proteomes" id="UP000249915">
    <property type="component" value="Unassembled WGS sequence"/>
</dbReference>
<dbReference type="InterPro" id="IPR054817">
    <property type="entry name" value="Glycosyl_F510_1955-like"/>
</dbReference>
<organism evidence="2 3">
    <name type="scientific">Prauserella muralis</name>
    <dbReference type="NCBI Taxonomy" id="588067"/>
    <lineage>
        <taxon>Bacteria</taxon>
        <taxon>Bacillati</taxon>
        <taxon>Actinomycetota</taxon>
        <taxon>Actinomycetes</taxon>
        <taxon>Pseudonocardiales</taxon>
        <taxon>Pseudonocardiaceae</taxon>
        <taxon>Prauserella</taxon>
    </lineage>
</organism>
<feature type="chain" id="PRO_5016144705" description="Exo-alpha-sialidase" evidence="1">
    <location>
        <begin position="30"/>
        <end position="290"/>
    </location>
</feature>
<evidence type="ECO:0000313" key="2">
    <source>
        <dbReference type="EMBL" id="PXY23002.1"/>
    </source>
</evidence>
<sequence>MAASGSASRRRSALLVLLAVVALAGCGQAGQQPSADHAGAEADLGHVHGLGVDPADGTLYAASHNGLFALPERGEPELVADRRQDTMGFTIVGPRHFLGSGHPAPEDDELPDHLGLIETTDAGRTWRSVSLAGEADFHALEAKHGRVYGYESGAGRLMVTTDRQNWDRRARLALADFTVHPSNPDVLLATTEHGPVRSTDGGRTFAPMPAAPLLLQLDWPTESMLIGIDPEGTLHTSRDGGTSWTEGGQVTGTPEALATHGPSRIYVATETGIHESRDGGRTLTLRQALT</sequence>
<dbReference type="SUPFAM" id="SSF110296">
    <property type="entry name" value="Oligoxyloglucan reducing end-specific cellobiohydrolase"/>
    <property type="match status" value="1"/>
</dbReference>
<dbReference type="OrthoDB" id="9764804at2"/>
<dbReference type="AlphaFoldDB" id="A0A2V4AQW6"/>
<proteinExistence type="predicted"/>
<comment type="caution">
    <text evidence="2">The sequence shown here is derived from an EMBL/GenBank/DDBJ whole genome shotgun (WGS) entry which is preliminary data.</text>
</comment>
<keyword evidence="1" id="KW-0732">Signal</keyword>
<name>A0A2V4AQW6_9PSEU</name>
<feature type="signal peptide" evidence="1">
    <location>
        <begin position="1"/>
        <end position="29"/>
    </location>
</feature>
<dbReference type="NCBIfam" id="NF045728">
    <property type="entry name" value="glycosyl_F510_1955"/>
    <property type="match status" value="1"/>
</dbReference>
<keyword evidence="3" id="KW-1185">Reference proteome</keyword>
<evidence type="ECO:0000256" key="1">
    <source>
        <dbReference type="SAM" id="SignalP"/>
    </source>
</evidence>
<protein>
    <recommendedName>
        <fullName evidence="4">Exo-alpha-sialidase</fullName>
    </recommendedName>
</protein>
<evidence type="ECO:0008006" key="4">
    <source>
        <dbReference type="Google" id="ProtNLM"/>
    </source>
</evidence>
<reference evidence="2 3" key="1">
    <citation type="submission" date="2016-07" db="EMBL/GenBank/DDBJ databases">
        <title>Draft genome sequence of Prauserella muralis DSM 45305, isolated from a mould-covered wall in an indoor environment.</title>
        <authorList>
            <person name="Ruckert C."/>
            <person name="Albersmeier A."/>
            <person name="Jiang C.-L."/>
            <person name="Jiang Y."/>
            <person name="Kalinowski J."/>
            <person name="Schneider O."/>
            <person name="Winkler A."/>
            <person name="Zotchev S.B."/>
        </authorList>
    </citation>
    <scope>NUCLEOTIDE SEQUENCE [LARGE SCALE GENOMIC DNA]</scope>
    <source>
        <strain evidence="2 3">DSM 45305</strain>
    </source>
</reference>
<dbReference type="Gene3D" id="2.130.10.10">
    <property type="entry name" value="YVTN repeat-like/Quinoprotein amine dehydrogenase"/>
    <property type="match status" value="1"/>
</dbReference>
<accession>A0A2V4AQW6</accession>
<dbReference type="CDD" id="cd15482">
    <property type="entry name" value="Sialidase_non-viral"/>
    <property type="match status" value="1"/>
</dbReference>
<gene>
    <name evidence="2" type="ORF">BAY60_23810</name>
</gene>
<evidence type="ECO:0000313" key="3">
    <source>
        <dbReference type="Proteomes" id="UP000249915"/>
    </source>
</evidence>
<dbReference type="EMBL" id="MASW01000005">
    <property type="protein sequence ID" value="PXY23002.1"/>
    <property type="molecule type" value="Genomic_DNA"/>
</dbReference>
<dbReference type="InterPro" id="IPR015943">
    <property type="entry name" value="WD40/YVTN_repeat-like_dom_sf"/>
</dbReference>